<accession>A0ABS2PV28</accession>
<protein>
    <submittedName>
        <fullName evidence="1">Cof subfamily protein (Haloacid dehalogenase superfamily)</fullName>
    </submittedName>
</protein>
<dbReference type="SUPFAM" id="SSF56784">
    <property type="entry name" value="HAD-like"/>
    <property type="match status" value="1"/>
</dbReference>
<evidence type="ECO:0000313" key="2">
    <source>
        <dbReference type="Proteomes" id="UP000697472"/>
    </source>
</evidence>
<name>A0ABS2PV28_9STRE</name>
<evidence type="ECO:0000313" key="1">
    <source>
        <dbReference type="EMBL" id="MBM7643309.1"/>
    </source>
</evidence>
<proteinExistence type="predicted"/>
<dbReference type="PANTHER" id="PTHR10000">
    <property type="entry name" value="PHOSPHOSERINE PHOSPHATASE"/>
    <property type="match status" value="1"/>
</dbReference>
<keyword evidence="2" id="KW-1185">Reference proteome</keyword>
<comment type="caution">
    <text evidence="1">The sequence shown here is derived from an EMBL/GenBank/DDBJ whole genome shotgun (WGS) entry which is preliminary data.</text>
</comment>
<dbReference type="InterPro" id="IPR036412">
    <property type="entry name" value="HAD-like_sf"/>
</dbReference>
<dbReference type="NCBIfam" id="TIGR01484">
    <property type="entry name" value="HAD-SF-IIB"/>
    <property type="match status" value="1"/>
</dbReference>
<dbReference type="PANTHER" id="PTHR10000:SF8">
    <property type="entry name" value="HAD SUPERFAMILY HYDROLASE-LIKE, TYPE 3"/>
    <property type="match status" value="1"/>
</dbReference>
<dbReference type="NCBIfam" id="TIGR00099">
    <property type="entry name" value="Cof-subfamily"/>
    <property type="match status" value="1"/>
</dbReference>
<dbReference type="Pfam" id="PF08282">
    <property type="entry name" value="Hydrolase_3"/>
    <property type="match status" value="1"/>
</dbReference>
<dbReference type="Gene3D" id="3.30.1240.10">
    <property type="match status" value="1"/>
</dbReference>
<dbReference type="Proteomes" id="UP000697472">
    <property type="component" value="Unassembled WGS sequence"/>
</dbReference>
<dbReference type="PROSITE" id="PS01229">
    <property type="entry name" value="COF_2"/>
    <property type="match status" value="1"/>
</dbReference>
<sequence length="223" mass="25063">MFPIAISLELGDNPIACYNGALIIKGDSEGFQTLIQHGMLVSDLKAIYNFIRREFPQISLNLYSNASWMVENIDQWGEIEAAITHEVPDLVDFRELIEDPDFVTHKLLLIADAQNIKFCLEELDNLPLEDVSFYLSKDNYLEMTSKSVSKENALLEITKHYQLDLTETMAIGDNFNDIPMLEKAGIGVAMGNAPQEVKEAADYVTDDNDNHGISKALDDYVLI</sequence>
<dbReference type="Gene3D" id="3.40.50.1000">
    <property type="entry name" value="HAD superfamily/HAD-like"/>
    <property type="match status" value="1"/>
</dbReference>
<dbReference type="InterPro" id="IPR023214">
    <property type="entry name" value="HAD_sf"/>
</dbReference>
<organism evidence="1 2">
    <name type="scientific">Streptococcus loxodontisalivarius</name>
    <dbReference type="NCBI Taxonomy" id="1349415"/>
    <lineage>
        <taxon>Bacteria</taxon>
        <taxon>Bacillati</taxon>
        <taxon>Bacillota</taxon>
        <taxon>Bacilli</taxon>
        <taxon>Lactobacillales</taxon>
        <taxon>Streptococcaceae</taxon>
        <taxon>Streptococcus</taxon>
    </lineage>
</organism>
<gene>
    <name evidence="1" type="ORF">JOC28_001611</name>
</gene>
<dbReference type="InterPro" id="IPR006379">
    <property type="entry name" value="HAD-SF_hydro_IIB"/>
</dbReference>
<reference evidence="1 2" key="1">
    <citation type="submission" date="2021-01" db="EMBL/GenBank/DDBJ databases">
        <title>Genomic Encyclopedia of Type Strains, Phase IV (KMG-IV): sequencing the most valuable type-strain genomes for metagenomic binning, comparative biology and taxonomic classification.</title>
        <authorList>
            <person name="Goeker M."/>
        </authorList>
    </citation>
    <scope>NUCLEOTIDE SEQUENCE [LARGE SCALE GENOMIC DNA]</scope>
    <source>
        <strain evidence="1 2">DSM 27382</strain>
    </source>
</reference>
<dbReference type="InterPro" id="IPR000150">
    <property type="entry name" value="Cof"/>
</dbReference>
<dbReference type="EMBL" id="JAFBEH010000036">
    <property type="protein sequence ID" value="MBM7643309.1"/>
    <property type="molecule type" value="Genomic_DNA"/>
</dbReference>